<dbReference type="GO" id="GO:0051087">
    <property type="term" value="F:protein-folding chaperone binding"/>
    <property type="evidence" value="ECO:0007669"/>
    <property type="project" value="InterPro"/>
</dbReference>
<protein>
    <recommendedName>
        <fullName evidence="6">BAG domain-containing protein</fullName>
    </recommendedName>
</protein>
<dbReference type="AlphaFoldDB" id="A0A8C4N458"/>
<feature type="domain" description="WW" evidence="2">
    <location>
        <begin position="14"/>
        <end position="38"/>
    </location>
</feature>
<keyword evidence="5" id="KW-1185">Reference proteome</keyword>
<reference evidence="4" key="1">
    <citation type="submission" date="2025-08" db="UniProtKB">
        <authorList>
            <consortium name="Ensembl"/>
        </authorList>
    </citation>
    <scope>IDENTIFICATION</scope>
</reference>
<evidence type="ECO:0000259" key="3">
    <source>
        <dbReference type="PROSITE" id="PS51035"/>
    </source>
</evidence>
<dbReference type="PROSITE" id="PS51035">
    <property type="entry name" value="BAG"/>
    <property type="match status" value="1"/>
</dbReference>
<feature type="region of interest" description="Disordered" evidence="1">
    <location>
        <begin position="150"/>
        <end position="251"/>
    </location>
</feature>
<dbReference type="SUPFAM" id="SSF51045">
    <property type="entry name" value="WW domain"/>
    <property type="match status" value="1"/>
</dbReference>
<evidence type="ECO:0000259" key="2">
    <source>
        <dbReference type="PROSITE" id="PS50020"/>
    </source>
</evidence>
<feature type="compositionally biased region" description="Polar residues" evidence="1">
    <location>
        <begin position="1"/>
        <end position="14"/>
    </location>
</feature>
<dbReference type="Pfam" id="PF02179">
    <property type="entry name" value="BAG"/>
    <property type="match status" value="1"/>
</dbReference>
<feature type="compositionally biased region" description="Polar residues" evidence="1">
    <location>
        <begin position="209"/>
        <end position="228"/>
    </location>
</feature>
<dbReference type="InterPro" id="IPR036020">
    <property type="entry name" value="WW_dom_sf"/>
</dbReference>
<reference evidence="4" key="2">
    <citation type="submission" date="2025-09" db="UniProtKB">
        <authorList>
            <consortium name="Ensembl"/>
        </authorList>
    </citation>
    <scope>IDENTIFICATION</scope>
</reference>
<proteinExistence type="predicted"/>
<evidence type="ECO:0000313" key="5">
    <source>
        <dbReference type="Proteomes" id="UP000694388"/>
    </source>
</evidence>
<dbReference type="PROSITE" id="PS50020">
    <property type="entry name" value="WW_DOMAIN_2"/>
    <property type="match status" value="1"/>
</dbReference>
<accession>A0A8C4N458</accession>
<feature type="region of interest" description="Disordered" evidence="1">
    <location>
        <begin position="280"/>
        <end position="300"/>
    </location>
</feature>
<feature type="compositionally biased region" description="Polar residues" evidence="1">
    <location>
        <begin position="150"/>
        <end position="198"/>
    </location>
</feature>
<dbReference type="SUPFAM" id="SSF63491">
    <property type="entry name" value="BAG domain"/>
    <property type="match status" value="1"/>
</dbReference>
<dbReference type="InterPro" id="IPR003103">
    <property type="entry name" value="BAG_domain"/>
</dbReference>
<evidence type="ECO:0008006" key="6">
    <source>
        <dbReference type="Google" id="ProtNLM"/>
    </source>
</evidence>
<dbReference type="SMART" id="SM00264">
    <property type="entry name" value="BAG"/>
    <property type="match status" value="1"/>
</dbReference>
<organism evidence="4 5">
    <name type="scientific">Eptatretus burgeri</name>
    <name type="common">Inshore hagfish</name>
    <dbReference type="NCBI Taxonomy" id="7764"/>
    <lineage>
        <taxon>Eukaryota</taxon>
        <taxon>Metazoa</taxon>
        <taxon>Chordata</taxon>
        <taxon>Craniata</taxon>
        <taxon>Vertebrata</taxon>
        <taxon>Cyclostomata</taxon>
        <taxon>Myxini</taxon>
        <taxon>Myxiniformes</taxon>
        <taxon>Myxinidae</taxon>
        <taxon>Eptatretinae</taxon>
        <taxon>Eptatretus</taxon>
    </lineage>
</organism>
<evidence type="ECO:0000256" key="1">
    <source>
        <dbReference type="SAM" id="MobiDB-lite"/>
    </source>
</evidence>
<dbReference type="Proteomes" id="UP000694388">
    <property type="component" value="Unplaced"/>
</dbReference>
<name>A0A8C4N458_EPTBU</name>
<sequence length="465" mass="50923">RRVSSHQDLVQTSGPLPPGWEMSRDPTTGWAFFIDHNTPQLPPTSKYVHGSTCYPFEPSSTAYSSSTLPRQYGSASFQPSALPLSTCSHCPPDTVGCRPFPQAVAQCNSTCPCPDSTRSCFASYANQNGTDSACCSAPALYAKPHAAQPMYTQPSNAQSPYPQTSSHLAYSQPSNAQMPYVQSSTAQPAYHSSASQQPYHHPPAAQMAYAQSTTSRTPYPQVPSTQQIYHPPTAVQPSYPESPDSQIPYYQTSTQPTYYDHADLQSGCSSHAVAQDAAGTVRRPQQPFETSTIPRANGQSRISAPSEIQYTSNPCCGPSPDLHCPHHPAAPEQQSGVDKSRTVMGPGSHNDNLAMMEIAAVLVEVEHLGSEVLQFRGMRSSREFAHLEELLTKQMLRLDSIETGGQADIRQRRRTVVCQVQSLLNFLESNARNDIAHQLGFYRTISRSVHEHQQTNDVKDRPRSA</sequence>
<dbReference type="Gene3D" id="2.20.70.10">
    <property type="match status" value="1"/>
</dbReference>
<dbReference type="OMA" id="NESAAQC"/>
<dbReference type="Ensembl" id="ENSEBUT00000000914.1">
    <property type="protein sequence ID" value="ENSEBUP00000000610.1"/>
    <property type="gene ID" value="ENSEBUG00000000674.1"/>
</dbReference>
<feature type="domain" description="BAG" evidence="3">
    <location>
        <begin position="354"/>
        <end position="431"/>
    </location>
</feature>
<dbReference type="Gene3D" id="1.20.58.120">
    <property type="entry name" value="BAG domain"/>
    <property type="match status" value="1"/>
</dbReference>
<feature type="compositionally biased region" description="Polar residues" evidence="1">
    <location>
        <begin position="287"/>
        <end position="300"/>
    </location>
</feature>
<feature type="region of interest" description="Disordered" evidence="1">
    <location>
        <begin position="1"/>
        <end position="22"/>
    </location>
</feature>
<evidence type="ECO:0000313" key="4">
    <source>
        <dbReference type="Ensembl" id="ENSEBUP00000000610.1"/>
    </source>
</evidence>
<dbReference type="InterPro" id="IPR001202">
    <property type="entry name" value="WW_dom"/>
</dbReference>
<dbReference type="InterPro" id="IPR036533">
    <property type="entry name" value="BAG_dom_sf"/>
</dbReference>